<proteinExistence type="predicted"/>
<dbReference type="InterPro" id="IPR003593">
    <property type="entry name" value="AAA+_ATPase"/>
</dbReference>
<dbReference type="CDD" id="cd17933">
    <property type="entry name" value="DEXSc_RecD-like"/>
    <property type="match status" value="1"/>
</dbReference>
<dbReference type="EMBL" id="JAZDWZ010000004">
    <property type="protein sequence ID" value="MEE3928267.1"/>
    <property type="molecule type" value="Genomic_DNA"/>
</dbReference>
<dbReference type="Proteomes" id="UP001344817">
    <property type="component" value="Unassembled WGS sequence"/>
</dbReference>
<dbReference type="InterPro" id="IPR050534">
    <property type="entry name" value="Coronavir_polyprotein_1ab"/>
</dbReference>
<comment type="caution">
    <text evidence="2">The sequence shown here is derived from an EMBL/GenBank/DDBJ whole genome shotgun (WGS) entry which is preliminary data.</text>
</comment>
<dbReference type="Pfam" id="PF18335">
    <property type="entry name" value="SH3_13"/>
    <property type="match status" value="1"/>
</dbReference>
<dbReference type="SUPFAM" id="SSF52540">
    <property type="entry name" value="P-loop containing nucleoside triphosphate hydrolases"/>
    <property type="match status" value="1"/>
</dbReference>
<organism evidence="2 3">
    <name type="scientific">Mycoplasmopsis ciconiae</name>
    <dbReference type="NCBI Taxonomy" id="561067"/>
    <lineage>
        <taxon>Bacteria</taxon>
        <taxon>Bacillati</taxon>
        <taxon>Mycoplasmatota</taxon>
        <taxon>Mycoplasmoidales</taxon>
        <taxon>Metamycoplasmataceae</taxon>
        <taxon>Mycoplasmopsis</taxon>
    </lineage>
</organism>
<dbReference type="SMART" id="SM00382">
    <property type="entry name" value="AAA"/>
    <property type="match status" value="1"/>
</dbReference>
<dbReference type="Gene3D" id="3.40.50.300">
    <property type="entry name" value="P-loop containing nucleotide triphosphate hydrolases"/>
    <property type="match status" value="2"/>
</dbReference>
<name>A0ABU7MLD2_9BACT</name>
<dbReference type="InterPro" id="IPR041451">
    <property type="entry name" value="RecD2_SH13"/>
</dbReference>
<dbReference type="RefSeq" id="WP_330500680.1">
    <property type="nucleotide sequence ID" value="NZ_JAZDWZ010000004.1"/>
</dbReference>
<keyword evidence="3" id="KW-1185">Reference proteome</keyword>
<dbReference type="CDD" id="cd18809">
    <property type="entry name" value="SF1_C_RecD"/>
    <property type="match status" value="1"/>
</dbReference>
<reference evidence="2" key="1">
    <citation type="submission" date="2024-01" db="EMBL/GenBank/DDBJ databases">
        <title>Genome sequence of Mycoplasma ciconiae type strain DSM 25251.</title>
        <authorList>
            <person name="Spergser J."/>
        </authorList>
    </citation>
    <scope>NUCLEOTIDE SEQUENCE [LARGE SCALE GENOMIC DNA]</scope>
    <source>
        <strain evidence="2">DSM 25251</strain>
    </source>
</reference>
<gene>
    <name evidence="2" type="ORF">V2E24_01580</name>
</gene>
<dbReference type="Pfam" id="PF13245">
    <property type="entry name" value="AAA_19"/>
    <property type="match status" value="1"/>
</dbReference>
<dbReference type="InterPro" id="IPR027417">
    <property type="entry name" value="P-loop_NTPase"/>
</dbReference>
<dbReference type="Pfam" id="PF13538">
    <property type="entry name" value="UvrD_C_2"/>
    <property type="match status" value="1"/>
</dbReference>
<accession>A0ABU7MLD2</accession>
<dbReference type="PANTHER" id="PTHR43788">
    <property type="entry name" value="DNA2/NAM7 HELICASE FAMILY MEMBER"/>
    <property type="match status" value="1"/>
</dbReference>
<dbReference type="InterPro" id="IPR027785">
    <property type="entry name" value="UvrD-like_helicase_C"/>
</dbReference>
<dbReference type="Gene3D" id="2.30.30.940">
    <property type="match status" value="1"/>
</dbReference>
<sequence>MIKSVSGKFTKLIKGGASAKWGLYTFSPSRVETKKETYLVYCKIQPLPNLYTEYDVQLKESTSRNFTSKSFELISYEKNKSKKQDIFAFLKKQKLNKVTINYLKNIYENDQDQFYKDVKSNKKSLVDSISENDLKIIKNNLSFLEEEKIAIENDLYPFLEQIKKNKDLRDVSIFDFFKLNDPYLYFIYNRKVKFEDVQKLADVLEYSRDSINRKLFLLVVSLRNLENTREFSNDSLFRNKYVRNELNKLILISDEEYSDLLIYGANKEVIKWFNDKSGLYLSLVEIWEKEDFIAKKLISIKNSKKTKFTLNNYLIDKLDEDQIEAFHSCLKNNVTVVSGMPGSGKTFLIKTLAETFDENDLKNEKDYVILAPTGRAASNISIKTNHNSKTIHSFLKINDDDGELFFDYDAFDSIKILIIDEFSMVNLNIFFKLMLVLNKLEKIILIGDSHQLPSIGVGNLLADIIKSKQFPVNYLTKTHRSEFVEIFNHFKAVIEPNEIPFIDQKIVEFKNTDHTFLLENLKDLYLSKIDEYGVDNVVVLCPMYRSLNGINKINEIIQDSYNPNSELLATKKDGNSEIKFKINDKVIQVENRYEDNVFNGDMGYLRGVSCETNPKTGVAKKRFLVEFESLNGELRKVLYTETELKTQLNLAYSISVHKFQGSEIDCVIMPFIDEFSLMLNQKLIYTAVSRPKKNLSLIGDSNYYLTTINYQKQFSEETTTNFYYLLANE</sequence>
<evidence type="ECO:0000313" key="2">
    <source>
        <dbReference type="EMBL" id="MEE3928267.1"/>
    </source>
</evidence>
<protein>
    <submittedName>
        <fullName evidence="2">AAA family ATPase</fullName>
    </submittedName>
</protein>
<evidence type="ECO:0000313" key="3">
    <source>
        <dbReference type="Proteomes" id="UP001344817"/>
    </source>
</evidence>
<feature type="domain" description="AAA+ ATPase" evidence="1">
    <location>
        <begin position="331"/>
        <end position="476"/>
    </location>
</feature>
<evidence type="ECO:0000259" key="1">
    <source>
        <dbReference type="SMART" id="SM00382"/>
    </source>
</evidence>